<protein>
    <submittedName>
        <fullName evidence="1">Uncharacterized protein</fullName>
    </submittedName>
</protein>
<gene>
    <name evidence="1" type="ORF">Pint_01773</name>
</gene>
<dbReference type="EMBL" id="CM047736">
    <property type="protein sequence ID" value="KAJ0052295.1"/>
    <property type="molecule type" value="Genomic_DNA"/>
</dbReference>
<organism evidence="1 2">
    <name type="scientific">Pistacia integerrima</name>
    <dbReference type="NCBI Taxonomy" id="434235"/>
    <lineage>
        <taxon>Eukaryota</taxon>
        <taxon>Viridiplantae</taxon>
        <taxon>Streptophyta</taxon>
        <taxon>Embryophyta</taxon>
        <taxon>Tracheophyta</taxon>
        <taxon>Spermatophyta</taxon>
        <taxon>Magnoliopsida</taxon>
        <taxon>eudicotyledons</taxon>
        <taxon>Gunneridae</taxon>
        <taxon>Pentapetalae</taxon>
        <taxon>rosids</taxon>
        <taxon>malvids</taxon>
        <taxon>Sapindales</taxon>
        <taxon>Anacardiaceae</taxon>
        <taxon>Pistacia</taxon>
    </lineage>
</organism>
<comment type="caution">
    <text evidence="1">The sequence shown here is derived from an EMBL/GenBank/DDBJ whole genome shotgun (WGS) entry which is preliminary data.</text>
</comment>
<accession>A0ACC0ZJU3</accession>
<proteinExistence type="predicted"/>
<evidence type="ECO:0000313" key="2">
    <source>
        <dbReference type="Proteomes" id="UP001163603"/>
    </source>
</evidence>
<sequence length="87" mass="9496">MRHSYMFLVFTVVLCLISSQFCEAGRVLTDEEDELKKGPVRGVGSNGCTYIPESGETPCYNNRNFAGSRARAPPQYSNLMGAAISGK</sequence>
<name>A0ACC0ZJU3_9ROSI</name>
<evidence type="ECO:0000313" key="1">
    <source>
        <dbReference type="EMBL" id="KAJ0052295.1"/>
    </source>
</evidence>
<keyword evidence="2" id="KW-1185">Reference proteome</keyword>
<dbReference type="Proteomes" id="UP001163603">
    <property type="component" value="Chromosome 1"/>
</dbReference>
<reference evidence="2" key="1">
    <citation type="journal article" date="2023" name="G3 (Bethesda)">
        <title>Genome assembly and association tests identify interacting loci associated with vigor, precocity, and sex in interspecific pistachio rootstocks.</title>
        <authorList>
            <person name="Palmer W."/>
            <person name="Jacygrad E."/>
            <person name="Sagayaradj S."/>
            <person name="Cavanaugh K."/>
            <person name="Han R."/>
            <person name="Bertier L."/>
            <person name="Beede B."/>
            <person name="Kafkas S."/>
            <person name="Golino D."/>
            <person name="Preece J."/>
            <person name="Michelmore R."/>
        </authorList>
    </citation>
    <scope>NUCLEOTIDE SEQUENCE [LARGE SCALE GENOMIC DNA]</scope>
</reference>